<dbReference type="Gene3D" id="3.10.310.30">
    <property type="match status" value="1"/>
</dbReference>
<keyword evidence="5" id="KW-0479">Metal-binding</keyword>
<evidence type="ECO:0000259" key="10">
    <source>
        <dbReference type="PROSITE" id="PS51371"/>
    </source>
</evidence>
<dbReference type="Gene3D" id="3.90.1640.10">
    <property type="entry name" value="inorganic pyrophosphatase (n-terminal core)"/>
    <property type="match status" value="1"/>
</dbReference>
<evidence type="ECO:0000256" key="5">
    <source>
        <dbReference type="ARBA" id="ARBA00022723"/>
    </source>
</evidence>
<dbReference type="GO" id="GO:0000166">
    <property type="term" value="F:nucleotide binding"/>
    <property type="evidence" value="ECO:0007669"/>
    <property type="project" value="UniProtKB-KW"/>
</dbReference>
<dbReference type="InterPro" id="IPR000644">
    <property type="entry name" value="CBS_dom"/>
</dbReference>
<keyword evidence="3" id="KW-0819">tRNA processing</keyword>
<keyword evidence="6" id="KW-0547">Nucleotide-binding</keyword>
<evidence type="ECO:0000256" key="3">
    <source>
        <dbReference type="ARBA" id="ARBA00022694"/>
    </source>
</evidence>
<organism evidence="11 12">
    <name type="scientific">Desulfobulbus oligotrophicus</name>
    <dbReference type="NCBI Taxonomy" id="1909699"/>
    <lineage>
        <taxon>Bacteria</taxon>
        <taxon>Pseudomonadati</taxon>
        <taxon>Thermodesulfobacteriota</taxon>
        <taxon>Desulfobulbia</taxon>
        <taxon>Desulfobulbales</taxon>
        <taxon>Desulfobulbaceae</taxon>
        <taxon>Desulfobulbus</taxon>
    </lineage>
</organism>
<dbReference type="PANTHER" id="PTHR47788">
    <property type="entry name" value="POLYA POLYMERASE"/>
    <property type="match status" value="1"/>
</dbReference>
<gene>
    <name evidence="11" type="ORF">HP555_06145</name>
</gene>
<dbReference type="KEGG" id="dog:HP555_06145"/>
<dbReference type="InterPro" id="IPR052390">
    <property type="entry name" value="tRNA_nt/polyA_polymerase"/>
</dbReference>
<dbReference type="SUPFAM" id="SSF54631">
    <property type="entry name" value="CBS-domain pair"/>
    <property type="match status" value="1"/>
</dbReference>
<feature type="domain" description="CBS" evidence="10">
    <location>
        <begin position="314"/>
        <end position="373"/>
    </location>
</feature>
<dbReference type="Pfam" id="PF01368">
    <property type="entry name" value="DHH"/>
    <property type="match status" value="1"/>
</dbReference>
<evidence type="ECO:0000256" key="7">
    <source>
        <dbReference type="ARBA" id="ARBA00022842"/>
    </source>
</evidence>
<dbReference type="Proteomes" id="UP000596092">
    <property type="component" value="Chromosome"/>
</dbReference>
<keyword evidence="7" id="KW-0460">Magnesium</keyword>
<comment type="similarity">
    <text evidence="2">Belongs to the tRNA nucleotidyltransferase/poly(A) polymerase family.</text>
</comment>
<feature type="domain" description="CBS" evidence="10">
    <location>
        <begin position="377"/>
        <end position="432"/>
    </location>
</feature>
<protein>
    <submittedName>
        <fullName evidence="11">CBS domain-containing protein</fullName>
    </submittedName>
</protein>
<evidence type="ECO:0000256" key="8">
    <source>
        <dbReference type="ARBA" id="ARBA00022884"/>
    </source>
</evidence>
<dbReference type="AlphaFoldDB" id="A0A7T5VCV8"/>
<evidence type="ECO:0000256" key="9">
    <source>
        <dbReference type="PROSITE-ProRule" id="PRU00703"/>
    </source>
</evidence>
<dbReference type="SUPFAM" id="SSF64182">
    <property type="entry name" value="DHH phosphoesterases"/>
    <property type="match status" value="1"/>
</dbReference>
<keyword evidence="4" id="KW-0808">Transferase</keyword>
<reference evidence="11 12" key="1">
    <citation type="submission" date="2020-05" db="EMBL/GenBank/DDBJ databases">
        <title>Complete genome of Desulfobulbus oligotrophicus.</title>
        <authorList>
            <person name="Podar M."/>
        </authorList>
    </citation>
    <scope>NUCLEOTIDE SEQUENCE [LARGE SCALE GENOMIC DNA]</scope>
    <source>
        <strain evidence="11 12">Prop6</strain>
    </source>
</reference>
<evidence type="ECO:0000256" key="6">
    <source>
        <dbReference type="ARBA" id="ARBA00022741"/>
    </source>
</evidence>
<evidence type="ECO:0000313" key="12">
    <source>
        <dbReference type="Proteomes" id="UP000596092"/>
    </source>
</evidence>
<dbReference type="PANTHER" id="PTHR47788:SF1">
    <property type="entry name" value="A-ADDING TRNA NUCLEOTIDYLTRANSFERASE"/>
    <property type="match status" value="1"/>
</dbReference>
<dbReference type="EMBL" id="CP054140">
    <property type="protein sequence ID" value="QQG65476.1"/>
    <property type="molecule type" value="Genomic_DNA"/>
</dbReference>
<dbReference type="GO" id="GO:0008033">
    <property type="term" value="P:tRNA processing"/>
    <property type="evidence" value="ECO:0007669"/>
    <property type="project" value="UniProtKB-KW"/>
</dbReference>
<dbReference type="Pfam" id="PF00571">
    <property type="entry name" value="CBS"/>
    <property type="match status" value="2"/>
</dbReference>
<dbReference type="Gene3D" id="3.10.580.10">
    <property type="entry name" value="CBS-domain"/>
    <property type="match status" value="1"/>
</dbReference>
<name>A0A7T5VCV8_9BACT</name>
<evidence type="ECO:0000256" key="4">
    <source>
        <dbReference type="ARBA" id="ARBA00022695"/>
    </source>
</evidence>
<sequence>MQIVTTHRNTDFDALASMVAATLIYPDAIAACPTDVNPNVHRFLSLHKTSFNIILTREVALESVTRLIITDTNQWRRIERLSQLQDREDVELLLWDHHTGIGDIRPHWQCVEKIGATVTLLVRAVKGQNLQLSPLQATLFLLGLYEDTGQLTFSSTTPEDARAAAFLLEQGADLDIVVDFLHMAYGEVQKKVLFRLMRDAEQHEIKGKQVGIGVVHIDKHVELSVVVQLYGKIVNADAVFVIFVNEKGGCFVIGRSSVPEINVNTVLQRFGGGGHPGAGSATITADRVVPDEIRQEILTALHEVQCSSALVADMMSFPVTSVLPATPMHQIRQIMEEENIRGIVVEEDDRLQGIVVLWDLKKLRLEKQWNSPVKAFMNRNVTTVSPDALASEAADVMVQKNIGHLPVVQGEKVIGIVTRTDVINYLYGMLPA</sequence>
<evidence type="ECO:0000256" key="2">
    <source>
        <dbReference type="ARBA" id="ARBA00007265"/>
    </source>
</evidence>
<keyword evidence="12" id="KW-1185">Reference proteome</keyword>
<dbReference type="GO" id="GO:0003723">
    <property type="term" value="F:RNA binding"/>
    <property type="evidence" value="ECO:0007669"/>
    <property type="project" value="UniProtKB-KW"/>
</dbReference>
<dbReference type="InterPro" id="IPR001667">
    <property type="entry name" value="DDH_dom"/>
</dbReference>
<keyword evidence="4" id="KW-0548">Nucleotidyltransferase</keyword>
<evidence type="ECO:0000313" key="11">
    <source>
        <dbReference type="EMBL" id="QQG65476.1"/>
    </source>
</evidence>
<dbReference type="RefSeq" id="WP_199264297.1">
    <property type="nucleotide sequence ID" value="NZ_CP054140.1"/>
</dbReference>
<evidence type="ECO:0000256" key="1">
    <source>
        <dbReference type="ARBA" id="ARBA00001946"/>
    </source>
</evidence>
<accession>A0A7T5VCV8</accession>
<dbReference type="SMART" id="SM00116">
    <property type="entry name" value="CBS"/>
    <property type="match status" value="2"/>
</dbReference>
<dbReference type="GO" id="GO:0046872">
    <property type="term" value="F:metal ion binding"/>
    <property type="evidence" value="ECO:0007669"/>
    <property type="project" value="UniProtKB-KW"/>
</dbReference>
<dbReference type="Pfam" id="PF02272">
    <property type="entry name" value="DHHA1"/>
    <property type="match status" value="1"/>
</dbReference>
<dbReference type="InterPro" id="IPR046342">
    <property type="entry name" value="CBS_dom_sf"/>
</dbReference>
<dbReference type="InterPro" id="IPR003156">
    <property type="entry name" value="DHHA1_dom"/>
</dbReference>
<keyword evidence="9" id="KW-0129">CBS domain</keyword>
<keyword evidence="8" id="KW-0694">RNA-binding</keyword>
<dbReference type="InterPro" id="IPR038763">
    <property type="entry name" value="DHH_sf"/>
</dbReference>
<comment type="cofactor">
    <cofactor evidence="1">
        <name>Mg(2+)</name>
        <dbReference type="ChEBI" id="CHEBI:18420"/>
    </cofactor>
</comment>
<dbReference type="GO" id="GO:0016779">
    <property type="term" value="F:nucleotidyltransferase activity"/>
    <property type="evidence" value="ECO:0007669"/>
    <property type="project" value="UniProtKB-KW"/>
</dbReference>
<proteinExistence type="inferred from homology"/>
<dbReference type="CDD" id="cd04595">
    <property type="entry name" value="CBS_pair_DHH_polyA_Pol_assoc"/>
    <property type="match status" value="1"/>
</dbReference>
<dbReference type="PROSITE" id="PS51371">
    <property type="entry name" value="CBS"/>
    <property type="match status" value="2"/>
</dbReference>